<dbReference type="OrthoDB" id="276721at2759"/>
<dbReference type="PANTHER" id="PTHR12126:SF16">
    <property type="entry name" value="MIOREX COMPLEX COMPONENT 2"/>
    <property type="match status" value="1"/>
</dbReference>
<organism evidence="1 2">
    <name type="scientific">Babjeviella inositovora NRRL Y-12698</name>
    <dbReference type="NCBI Taxonomy" id="984486"/>
    <lineage>
        <taxon>Eukaryota</taxon>
        <taxon>Fungi</taxon>
        <taxon>Dikarya</taxon>
        <taxon>Ascomycota</taxon>
        <taxon>Saccharomycotina</taxon>
        <taxon>Pichiomycetes</taxon>
        <taxon>Serinales incertae sedis</taxon>
        <taxon>Babjeviella</taxon>
    </lineage>
</organism>
<evidence type="ECO:0000313" key="2">
    <source>
        <dbReference type="Proteomes" id="UP000094336"/>
    </source>
</evidence>
<reference evidence="2" key="1">
    <citation type="submission" date="2016-05" db="EMBL/GenBank/DDBJ databases">
        <title>Comparative genomics of biotechnologically important yeasts.</title>
        <authorList>
            <consortium name="DOE Joint Genome Institute"/>
            <person name="Riley R."/>
            <person name="Haridas S."/>
            <person name="Wolfe K.H."/>
            <person name="Lopes M.R."/>
            <person name="Hittinger C.T."/>
            <person name="Goker M."/>
            <person name="Salamov A."/>
            <person name="Wisecaver J."/>
            <person name="Long T.M."/>
            <person name="Aerts A.L."/>
            <person name="Barry K."/>
            <person name="Choi C."/>
            <person name="Clum A."/>
            <person name="Coughlan A.Y."/>
            <person name="Deshpande S."/>
            <person name="Douglass A.P."/>
            <person name="Hanson S.J."/>
            <person name="Klenk H.-P."/>
            <person name="Labutti K."/>
            <person name="Lapidus A."/>
            <person name="Lindquist E."/>
            <person name="Lipzen A."/>
            <person name="Meier-Kolthoff J.P."/>
            <person name="Ohm R.A."/>
            <person name="Otillar R.P."/>
            <person name="Pangilinan J."/>
            <person name="Peng Y."/>
            <person name="Rokas A."/>
            <person name="Rosa C.A."/>
            <person name="Scheuner C."/>
            <person name="Sibirny A.A."/>
            <person name="Slot J.C."/>
            <person name="Stielow J.B."/>
            <person name="Sun H."/>
            <person name="Kurtzman C.P."/>
            <person name="Blackwell M."/>
            <person name="Grigoriev I.V."/>
            <person name="Jeffries T.W."/>
        </authorList>
    </citation>
    <scope>NUCLEOTIDE SEQUENCE [LARGE SCALE GENOMIC DNA]</scope>
    <source>
        <strain evidence="2">NRRL Y-12698</strain>
    </source>
</reference>
<dbReference type="RefSeq" id="XP_018987776.1">
    <property type="nucleotide sequence ID" value="XM_019127430.1"/>
</dbReference>
<dbReference type="SUPFAM" id="SSF51735">
    <property type="entry name" value="NAD(P)-binding Rossmann-fold domains"/>
    <property type="match status" value="1"/>
</dbReference>
<gene>
    <name evidence="1" type="ORF">BABINDRAFT_159039</name>
</gene>
<dbReference type="AlphaFoldDB" id="A0A1E3QXQ6"/>
<evidence type="ECO:0008006" key="3">
    <source>
        <dbReference type="Google" id="ProtNLM"/>
    </source>
</evidence>
<dbReference type="Proteomes" id="UP000094336">
    <property type="component" value="Unassembled WGS sequence"/>
</dbReference>
<proteinExistence type="predicted"/>
<dbReference type="GO" id="GO:0005739">
    <property type="term" value="C:mitochondrion"/>
    <property type="evidence" value="ECO:0007669"/>
    <property type="project" value="TreeGrafter"/>
</dbReference>
<dbReference type="EMBL" id="KV454426">
    <property type="protein sequence ID" value="ODQ82448.1"/>
    <property type="molecule type" value="Genomic_DNA"/>
</dbReference>
<dbReference type="Gene3D" id="3.40.50.720">
    <property type="entry name" value="NAD(P)-binding Rossmann-like Domain"/>
    <property type="match status" value="1"/>
</dbReference>
<dbReference type="PANTHER" id="PTHR12126">
    <property type="entry name" value="NADH-UBIQUINONE OXIDOREDUCTASE 39 KDA SUBUNIT-RELATED"/>
    <property type="match status" value="1"/>
</dbReference>
<sequence length="165" mass="17622">MFGGANPMEKSATNSYEAMNYQSAITLAETLAESKTESIAGETAAKPVFIYVSADQQVPMVPVGYIQTKRKAEAELFSRFGDSLRSIVLRPGIMCDEQTAFDFRHAVKGAVDLAGSIGSVTGTSAFVNSIARPVVSTQKVAEVAVKKTEDASFYGIVGLNELVKE</sequence>
<protein>
    <recommendedName>
        <fullName evidence="3">Thioester reductase (TE) domain-containing protein</fullName>
    </recommendedName>
</protein>
<dbReference type="STRING" id="984486.A0A1E3QXQ6"/>
<evidence type="ECO:0000313" key="1">
    <source>
        <dbReference type="EMBL" id="ODQ82448.1"/>
    </source>
</evidence>
<name>A0A1E3QXQ6_9ASCO</name>
<accession>A0A1E3QXQ6</accession>
<dbReference type="GeneID" id="30145283"/>
<dbReference type="GO" id="GO:0044877">
    <property type="term" value="F:protein-containing complex binding"/>
    <property type="evidence" value="ECO:0007669"/>
    <property type="project" value="TreeGrafter"/>
</dbReference>
<dbReference type="InterPro" id="IPR036291">
    <property type="entry name" value="NAD(P)-bd_dom_sf"/>
</dbReference>
<dbReference type="InterPro" id="IPR051207">
    <property type="entry name" value="ComplexI_NDUFA9_subunit"/>
</dbReference>
<keyword evidence="2" id="KW-1185">Reference proteome</keyword>